<evidence type="ECO:0000313" key="15">
    <source>
        <dbReference type="Proteomes" id="UP000675880"/>
    </source>
</evidence>
<dbReference type="InterPro" id="IPR039426">
    <property type="entry name" value="TonB-dep_rcpt-like"/>
</dbReference>
<feature type="domain" description="TonB-dependent receptor-like beta-barrel" evidence="12">
    <location>
        <begin position="292"/>
        <end position="717"/>
    </location>
</feature>
<evidence type="ECO:0000256" key="11">
    <source>
        <dbReference type="RuleBase" id="RU003357"/>
    </source>
</evidence>
<keyword evidence="6 11" id="KW-0798">TonB box</keyword>
<dbReference type="SUPFAM" id="SSF56935">
    <property type="entry name" value="Porins"/>
    <property type="match status" value="1"/>
</dbReference>
<evidence type="ECO:0000256" key="6">
    <source>
        <dbReference type="ARBA" id="ARBA00023077"/>
    </source>
</evidence>
<accession>A0ABM8QJN7</accession>
<protein>
    <submittedName>
        <fullName evidence="14">TonB-dependent receptor</fullName>
    </submittedName>
</protein>
<evidence type="ECO:0000256" key="8">
    <source>
        <dbReference type="ARBA" id="ARBA00023170"/>
    </source>
</evidence>
<evidence type="ECO:0000256" key="7">
    <source>
        <dbReference type="ARBA" id="ARBA00023136"/>
    </source>
</evidence>
<evidence type="ECO:0000256" key="4">
    <source>
        <dbReference type="ARBA" id="ARBA00022692"/>
    </source>
</evidence>
<dbReference type="EMBL" id="CAJNBJ010000001">
    <property type="protein sequence ID" value="CAE6699555.1"/>
    <property type="molecule type" value="Genomic_DNA"/>
</dbReference>
<keyword evidence="5" id="KW-0732">Signal</keyword>
<evidence type="ECO:0000256" key="2">
    <source>
        <dbReference type="ARBA" id="ARBA00022448"/>
    </source>
</evidence>
<reference evidence="14 15" key="1">
    <citation type="submission" date="2021-02" db="EMBL/GenBank/DDBJ databases">
        <authorList>
            <person name="Han P."/>
        </authorList>
    </citation>
    <scope>NUCLEOTIDE SEQUENCE [LARGE SCALE GENOMIC DNA]</scope>
    <source>
        <strain evidence="14">Candidatus Nitrospira sp. ZN2</strain>
    </source>
</reference>
<proteinExistence type="inferred from homology"/>
<comment type="subcellular location">
    <subcellularLocation>
        <location evidence="1 10">Cell outer membrane</location>
        <topology evidence="1 10">Multi-pass membrane protein</topology>
    </subcellularLocation>
</comment>
<dbReference type="InterPro" id="IPR037066">
    <property type="entry name" value="Plug_dom_sf"/>
</dbReference>
<dbReference type="PANTHER" id="PTHR30069:SF29">
    <property type="entry name" value="HEMOGLOBIN AND HEMOGLOBIN-HAPTOGLOBIN-BINDING PROTEIN 1-RELATED"/>
    <property type="match status" value="1"/>
</dbReference>
<organism evidence="14 15">
    <name type="scientific">Nitrospira defluvii</name>
    <dbReference type="NCBI Taxonomy" id="330214"/>
    <lineage>
        <taxon>Bacteria</taxon>
        <taxon>Pseudomonadati</taxon>
        <taxon>Nitrospirota</taxon>
        <taxon>Nitrospiria</taxon>
        <taxon>Nitrospirales</taxon>
        <taxon>Nitrospiraceae</taxon>
        <taxon>Nitrospira</taxon>
    </lineage>
</organism>
<gene>
    <name evidence="14" type="ORF">NSPZN2_10658</name>
</gene>
<evidence type="ECO:0000256" key="1">
    <source>
        <dbReference type="ARBA" id="ARBA00004571"/>
    </source>
</evidence>
<dbReference type="PANTHER" id="PTHR30069">
    <property type="entry name" value="TONB-DEPENDENT OUTER MEMBRANE RECEPTOR"/>
    <property type="match status" value="1"/>
</dbReference>
<dbReference type="Pfam" id="PF07715">
    <property type="entry name" value="Plug"/>
    <property type="match status" value="1"/>
</dbReference>
<keyword evidence="2 10" id="KW-0813">Transport</keyword>
<keyword evidence="3 10" id="KW-1134">Transmembrane beta strand</keyword>
<dbReference type="Gene3D" id="2.170.130.10">
    <property type="entry name" value="TonB-dependent receptor, plug domain"/>
    <property type="match status" value="1"/>
</dbReference>
<evidence type="ECO:0000256" key="9">
    <source>
        <dbReference type="ARBA" id="ARBA00023237"/>
    </source>
</evidence>
<dbReference type="InterPro" id="IPR012910">
    <property type="entry name" value="Plug_dom"/>
</dbReference>
<comment type="similarity">
    <text evidence="10 11">Belongs to the TonB-dependent receptor family.</text>
</comment>
<keyword evidence="7 10" id="KW-0472">Membrane</keyword>
<dbReference type="InterPro" id="IPR000531">
    <property type="entry name" value="Beta-barrel_TonB"/>
</dbReference>
<dbReference type="RefSeq" id="WP_213040516.1">
    <property type="nucleotide sequence ID" value="NZ_CAJNBJ010000001.1"/>
</dbReference>
<keyword evidence="9 10" id="KW-0998">Cell outer membrane</keyword>
<evidence type="ECO:0000256" key="5">
    <source>
        <dbReference type="ARBA" id="ARBA00022729"/>
    </source>
</evidence>
<evidence type="ECO:0000256" key="10">
    <source>
        <dbReference type="PROSITE-ProRule" id="PRU01360"/>
    </source>
</evidence>
<dbReference type="PROSITE" id="PS52016">
    <property type="entry name" value="TONB_DEPENDENT_REC_3"/>
    <property type="match status" value="1"/>
</dbReference>
<keyword evidence="15" id="KW-1185">Reference proteome</keyword>
<feature type="domain" description="TonB-dependent receptor plug" evidence="13">
    <location>
        <begin position="68"/>
        <end position="174"/>
    </location>
</feature>
<sequence length="752" mass="82813">MKCRDRISSIGIGFLAVVVLGGAQPLAARAAEEPQDQEAPVIAVEPVEVSGKRIENVEDVKKEFARRPGSNILIQEKEITESRALNLQDVLQFAPGVRFQSRFGADEGQFQIRGTSLRNNFHHRGINILINGIFFGDADGFSDFESIDLLAYERIEVYKGANALRYGANSIGGAINFVPRTGYSASTLQMRMLGGSFGMVSGQVSSGKVLQPFQVGSMSATMDYYISVSGNRQDGFQDNSQQARERINANIGLQLGNHQEIRAYFLQANVAERIPGSLTNQQLFFNRQQTGGQSPPGAPPFFACVSSNQACNWGRYYTLQRIGIAYHNEFAPNQYFEIIPYFSNQFIDHPIFQTIRQENNNVGGEFRYVNSNSLFGKNNSFVAGFQPRYGHQRQQRFVNINGSIGAMTQNYTAKTTYFGAYAEDAFDATKDFTIVIGGRWDYTGREATIDNFGPAGNPFNPATPSVLTGTQKPMQHFGAISPKVGFVYRTTPTSQLYFNASRSYEAPLNVELLSALNANGSANTGFLNLDAQRAWQLELGHRGTSADKRYSWDVTVYNLEMQKEILASNINNTGTFQNANGTRHTGVEAGGAMVLKKGLFAQGGPGKEDSLQTRVAYTWSRFKFTDDVRGGGIGGPNVLIAKDGNTVAGAPEHSLNVEARYDNPAGWWIAPNVEWSLSGFYTDYANTIKNPSYALINLRSGWNIDEHWTLFAEGRNLTNKTYAGAVVVNDSLNRFANPGFGISAFGGVEYKF</sequence>
<comment type="caution">
    <text evidence="14">The sequence shown here is derived from an EMBL/GenBank/DDBJ whole genome shotgun (WGS) entry which is preliminary data.</text>
</comment>
<evidence type="ECO:0000259" key="12">
    <source>
        <dbReference type="Pfam" id="PF00593"/>
    </source>
</evidence>
<evidence type="ECO:0000256" key="3">
    <source>
        <dbReference type="ARBA" id="ARBA00022452"/>
    </source>
</evidence>
<dbReference type="Pfam" id="PF00593">
    <property type="entry name" value="TonB_dep_Rec_b-barrel"/>
    <property type="match status" value="1"/>
</dbReference>
<dbReference type="CDD" id="cd01347">
    <property type="entry name" value="ligand_gated_channel"/>
    <property type="match status" value="1"/>
</dbReference>
<dbReference type="InterPro" id="IPR036942">
    <property type="entry name" value="Beta-barrel_TonB_sf"/>
</dbReference>
<keyword evidence="4 10" id="KW-0812">Transmembrane</keyword>
<name>A0ABM8QJN7_9BACT</name>
<dbReference type="Proteomes" id="UP000675880">
    <property type="component" value="Unassembled WGS sequence"/>
</dbReference>
<keyword evidence="8 14" id="KW-0675">Receptor</keyword>
<evidence type="ECO:0000313" key="14">
    <source>
        <dbReference type="EMBL" id="CAE6699555.1"/>
    </source>
</evidence>
<evidence type="ECO:0000259" key="13">
    <source>
        <dbReference type="Pfam" id="PF07715"/>
    </source>
</evidence>
<dbReference type="Gene3D" id="2.40.170.20">
    <property type="entry name" value="TonB-dependent receptor, beta-barrel domain"/>
    <property type="match status" value="1"/>
</dbReference>